<evidence type="ECO:0000256" key="1">
    <source>
        <dbReference type="ARBA" id="ARBA00022679"/>
    </source>
</evidence>
<evidence type="ECO:0008006" key="5">
    <source>
        <dbReference type="Google" id="ProtNLM"/>
    </source>
</evidence>
<reference evidence="3 4" key="1">
    <citation type="submission" date="2019-07" db="EMBL/GenBank/DDBJ databases">
        <title>WGS assembly of Gossypium tomentosum.</title>
        <authorList>
            <person name="Chen Z.J."/>
            <person name="Sreedasyam A."/>
            <person name="Ando A."/>
            <person name="Song Q."/>
            <person name="De L."/>
            <person name="Hulse-Kemp A."/>
            <person name="Ding M."/>
            <person name="Ye W."/>
            <person name="Kirkbride R."/>
            <person name="Jenkins J."/>
            <person name="Plott C."/>
            <person name="Lovell J."/>
            <person name="Lin Y.-M."/>
            <person name="Vaughn R."/>
            <person name="Liu B."/>
            <person name="Li W."/>
            <person name="Simpson S."/>
            <person name="Scheffler B."/>
            <person name="Saski C."/>
            <person name="Grover C."/>
            <person name="Hu G."/>
            <person name="Conover J."/>
            <person name="Carlson J."/>
            <person name="Shu S."/>
            <person name="Boston L."/>
            <person name="Williams M."/>
            <person name="Peterson D."/>
            <person name="Mcgee K."/>
            <person name="Jones D."/>
            <person name="Wendel J."/>
            <person name="Stelly D."/>
            <person name="Grimwood J."/>
            <person name="Schmutz J."/>
        </authorList>
    </citation>
    <scope>NUCLEOTIDE SEQUENCE [LARGE SCALE GENOMIC DNA]</scope>
    <source>
        <strain evidence="3">7179.01</strain>
    </source>
</reference>
<dbReference type="GO" id="GO:0005829">
    <property type="term" value="C:cytosol"/>
    <property type="evidence" value="ECO:0007669"/>
    <property type="project" value="TreeGrafter"/>
</dbReference>
<accession>A0A5D2JVD9</accession>
<dbReference type="Gene3D" id="3.30.420.40">
    <property type="match status" value="1"/>
</dbReference>
<proteinExistence type="predicted"/>
<keyword evidence="4" id="KW-1185">Reference proteome</keyword>
<protein>
    <recommendedName>
        <fullName evidence="5">Carbohydrate kinase FGGY N-terminal domain-containing protein</fullName>
    </recommendedName>
</protein>
<name>A0A5D2JVD9_GOSTO</name>
<dbReference type="EMBL" id="CM017630">
    <property type="protein sequence ID" value="TYH58574.1"/>
    <property type="molecule type" value="Genomic_DNA"/>
</dbReference>
<keyword evidence="2" id="KW-0418">Kinase</keyword>
<dbReference type="Proteomes" id="UP000322667">
    <property type="component" value="Chromosome D08"/>
</dbReference>
<evidence type="ECO:0000313" key="4">
    <source>
        <dbReference type="Proteomes" id="UP000322667"/>
    </source>
</evidence>
<dbReference type="AlphaFoldDB" id="A0A5D2JVD9"/>
<dbReference type="GO" id="GO:0004856">
    <property type="term" value="F:D-xylulokinase activity"/>
    <property type="evidence" value="ECO:0007669"/>
    <property type="project" value="TreeGrafter"/>
</dbReference>
<organism evidence="3 4">
    <name type="scientific">Gossypium tomentosum</name>
    <name type="common">Hawaiian cotton</name>
    <name type="synonym">Gossypium sandvicense</name>
    <dbReference type="NCBI Taxonomy" id="34277"/>
    <lineage>
        <taxon>Eukaryota</taxon>
        <taxon>Viridiplantae</taxon>
        <taxon>Streptophyta</taxon>
        <taxon>Embryophyta</taxon>
        <taxon>Tracheophyta</taxon>
        <taxon>Spermatophyta</taxon>
        <taxon>Magnoliopsida</taxon>
        <taxon>eudicotyledons</taxon>
        <taxon>Gunneridae</taxon>
        <taxon>Pentapetalae</taxon>
        <taxon>rosids</taxon>
        <taxon>malvids</taxon>
        <taxon>Malvales</taxon>
        <taxon>Malvaceae</taxon>
        <taxon>Malvoideae</taxon>
        <taxon>Gossypium</taxon>
    </lineage>
</organism>
<evidence type="ECO:0000256" key="2">
    <source>
        <dbReference type="ARBA" id="ARBA00022777"/>
    </source>
</evidence>
<dbReference type="GO" id="GO:0005997">
    <property type="term" value="P:xylulose metabolic process"/>
    <property type="evidence" value="ECO:0007669"/>
    <property type="project" value="TreeGrafter"/>
</dbReference>
<dbReference type="PANTHER" id="PTHR10196:SF57">
    <property type="entry name" value="XYLULOSE KINASE"/>
    <property type="match status" value="1"/>
</dbReference>
<gene>
    <name evidence="3" type="ORF">ES332_D08G164400v1</name>
</gene>
<evidence type="ECO:0000313" key="3">
    <source>
        <dbReference type="EMBL" id="TYH58574.1"/>
    </source>
</evidence>
<sequence length="94" mass="9983">MACLFLGGYACIDTIDGVGMNLMDIKKRAWSKVAVEATAPGLEEKLGKLAPAHVVAGSIASYFASSINVFSYKFNKNCLVVQWSGDNPNSLAVP</sequence>
<keyword evidence="1" id="KW-0808">Transferase</keyword>
<dbReference type="PANTHER" id="PTHR10196">
    <property type="entry name" value="SUGAR KINASE"/>
    <property type="match status" value="1"/>
</dbReference>